<keyword evidence="3 4" id="KW-0378">Hydrolase</keyword>
<dbReference type="RefSeq" id="WP_067260253.1">
    <property type="nucleotide sequence ID" value="NZ_LWMW01000128.1"/>
</dbReference>
<dbReference type="InterPro" id="IPR036523">
    <property type="entry name" value="SurE-like_sf"/>
</dbReference>
<dbReference type="EC" id="3.1.3.5" evidence="4"/>
<comment type="subcellular location">
    <subcellularLocation>
        <location evidence="4">Cytoplasm</location>
    </subcellularLocation>
</comment>
<reference evidence="6 7" key="1">
    <citation type="submission" date="2016-04" db="EMBL/GenBank/DDBJ databases">
        <title>Genome sequence of Methanobrevibacter cuticularis DSM 11139.</title>
        <authorList>
            <person name="Poehlein A."/>
            <person name="Seedorf H."/>
            <person name="Daniel R."/>
        </authorList>
    </citation>
    <scope>NUCLEOTIDE SEQUENCE [LARGE SCALE GENOMIC DNA]</scope>
    <source>
        <strain evidence="6 7">DSM 11139</strain>
    </source>
</reference>
<dbReference type="GO" id="GO:0005737">
    <property type="term" value="C:cytoplasm"/>
    <property type="evidence" value="ECO:0007669"/>
    <property type="project" value="UniProtKB-SubCell"/>
</dbReference>
<gene>
    <name evidence="4 6" type="primary">surE</name>
    <name evidence="6" type="ORF">MBCUT_17080</name>
</gene>
<feature type="domain" description="Survival protein SurE-like phosphatase/nucleotidase" evidence="5">
    <location>
        <begin position="3"/>
        <end position="197"/>
    </location>
</feature>
<dbReference type="OrthoDB" id="26873at2157"/>
<organism evidence="6 7">
    <name type="scientific">Methanobrevibacter cuticularis</name>
    <dbReference type="NCBI Taxonomy" id="47311"/>
    <lineage>
        <taxon>Archaea</taxon>
        <taxon>Methanobacteriati</taxon>
        <taxon>Methanobacteriota</taxon>
        <taxon>Methanomada group</taxon>
        <taxon>Methanobacteria</taxon>
        <taxon>Methanobacteriales</taxon>
        <taxon>Methanobacteriaceae</taxon>
        <taxon>Methanobrevibacter</taxon>
    </lineage>
</organism>
<accession>A0A166D2P2</accession>
<dbReference type="Pfam" id="PF01975">
    <property type="entry name" value="SurE"/>
    <property type="match status" value="1"/>
</dbReference>
<comment type="similarity">
    <text evidence="1 4">Belongs to the SurE nucleotidase family.</text>
</comment>
<dbReference type="SUPFAM" id="SSF64167">
    <property type="entry name" value="SurE-like"/>
    <property type="match status" value="1"/>
</dbReference>
<comment type="function">
    <text evidence="4">Nucleotidase that shows phosphatase activity on nucleoside 5'-monophosphates.</text>
</comment>
<sequence length="258" mass="27850">MKILISNDDGINSSGILAAKEAVEDLGDVTVVAPATQQSGIGRALTLFEPLRMDPVILNDESQGYSVSGTPTDAVTLGIFKLMDDIPDLAISGINIGENIGKGELTTSGTIGAAMEAASLGVPSIAVSLEVLRGDIKFENGHIELNYDFAKKILKKIAKNVLEEGLPKGVDLLNLNIPSNPESEEILVTKLGKRMYKPEIDTRTDPRGKPYYWIGGSPYTKDEKDTDIHGLRIQQRPTLTPLSIDLTTDLSSVINRYD</sequence>
<dbReference type="NCBIfam" id="NF001491">
    <property type="entry name" value="PRK00346.2-1"/>
    <property type="match status" value="1"/>
</dbReference>
<evidence type="ECO:0000259" key="5">
    <source>
        <dbReference type="Pfam" id="PF01975"/>
    </source>
</evidence>
<protein>
    <recommendedName>
        <fullName evidence="4">5'-nucleotidase SurE</fullName>
        <ecNumber evidence="4">3.1.3.5</ecNumber>
    </recommendedName>
    <alternativeName>
        <fullName evidence="4">Nucleoside 5'-monophosphate phosphohydrolase</fullName>
    </alternativeName>
</protein>
<dbReference type="EMBL" id="LWMW01000128">
    <property type="protein sequence ID" value="KZX15148.1"/>
    <property type="molecule type" value="Genomic_DNA"/>
</dbReference>
<comment type="cofactor">
    <cofactor evidence="4">
        <name>a divalent metal cation</name>
        <dbReference type="ChEBI" id="CHEBI:60240"/>
    </cofactor>
    <text evidence="4">Binds 1 divalent metal cation per subunit.</text>
</comment>
<dbReference type="Proteomes" id="UP000077275">
    <property type="component" value="Unassembled WGS sequence"/>
</dbReference>
<evidence type="ECO:0000313" key="7">
    <source>
        <dbReference type="Proteomes" id="UP000077275"/>
    </source>
</evidence>
<dbReference type="GO" id="GO:0046872">
    <property type="term" value="F:metal ion binding"/>
    <property type="evidence" value="ECO:0007669"/>
    <property type="project" value="UniProtKB-UniRule"/>
</dbReference>
<comment type="caution">
    <text evidence="6">The sequence shown here is derived from an EMBL/GenBank/DDBJ whole genome shotgun (WGS) entry which is preliminary data.</text>
</comment>
<dbReference type="Gene3D" id="3.40.1210.10">
    <property type="entry name" value="Survival protein SurE-like phosphatase/nucleotidase"/>
    <property type="match status" value="1"/>
</dbReference>
<evidence type="ECO:0000313" key="6">
    <source>
        <dbReference type="EMBL" id="KZX15148.1"/>
    </source>
</evidence>
<dbReference type="GO" id="GO:0000166">
    <property type="term" value="F:nucleotide binding"/>
    <property type="evidence" value="ECO:0007669"/>
    <property type="project" value="UniProtKB-KW"/>
</dbReference>
<evidence type="ECO:0000256" key="4">
    <source>
        <dbReference type="HAMAP-Rule" id="MF_00060"/>
    </source>
</evidence>
<keyword evidence="7" id="KW-1185">Reference proteome</keyword>
<evidence type="ECO:0000256" key="2">
    <source>
        <dbReference type="ARBA" id="ARBA00022723"/>
    </source>
</evidence>
<name>A0A166D2P2_9EURY</name>
<keyword evidence="4" id="KW-0963">Cytoplasm</keyword>
<comment type="catalytic activity">
    <reaction evidence="4">
        <text>a ribonucleoside 5'-phosphate + H2O = a ribonucleoside + phosphate</text>
        <dbReference type="Rhea" id="RHEA:12484"/>
        <dbReference type="ChEBI" id="CHEBI:15377"/>
        <dbReference type="ChEBI" id="CHEBI:18254"/>
        <dbReference type="ChEBI" id="CHEBI:43474"/>
        <dbReference type="ChEBI" id="CHEBI:58043"/>
        <dbReference type="EC" id="3.1.3.5"/>
    </reaction>
</comment>
<dbReference type="STRING" id="47311.MBCUT_17080"/>
<feature type="binding site" evidence="4">
    <location>
        <position position="39"/>
    </location>
    <ligand>
        <name>a divalent metal cation</name>
        <dbReference type="ChEBI" id="CHEBI:60240"/>
    </ligand>
</feature>
<feature type="binding site" evidence="4">
    <location>
        <position position="8"/>
    </location>
    <ligand>
        <name>a divalent metal cation</name>
        <dbReference type="ChEBI" id="CHEBI:60240"/>
    </ligand>
</feature>
<dbReference type="PANTHER" id="PTHR30457">
    <property type="entry name" value="5'-NUCLEOTIDASE SURE"/>
    <property type="match status" value="1"/>
</dbReference>
<dbReference type="HAMAP" id="MF_00060">
    <property type="entry name" value="SurE"/>
    <property type="match status" value="1"/>
</dbReference>
<dbReference type="AlphaFoldDB" id="A0A166D2P2"/>
<evidence type="ECO:0000256" key="1">
    <source>
        <dbReference type="ARBA" id="ARBA00011062"/>
    </source>
</evidence>
<dbReference type="GO" id="GO:0008253">
    <property type="term" value="F:5'-nucleotidase activity"/>
    <property type="evidence" value="ECO:0007669"/>
    <property type="project" value="UniProtKB-UniRule"/>
</dbReference>
<dbReference type="NCBIfam" id="NF001490">
    <property type="entry name" value="PRK00346.1-4"/>
    <property type="match status" value="1"/>
</dbReference>
<feature type="binding site" evidence="4">
    <location>
        <position position="95"/>
    </location>
    <ligand>
        <name>a divalent metal cation</name>
        <dbReference type="ChEBI" id="CHEBI:60240"/>
    </ligand>
</feature>
<dbReference type="PANTHER" id="PTHR30457:SF0">
    <property type="entry name" value="PHOSPHATASE, PUTATIVE (AFU_ORTHOLOGUE AFUA_4G01070)-RELATED"/>
    <property type="match status" value="1"/>
</dbReference>
<proteinExistence type="inferred from homology"/>
<evidence type="ECO:0000256" key="3">
    <source>
        <dbReference type="ARBA" id="ARBA00022801"/>
    </source>
</evidence>
<dbReference type="NCBIfam" id="TIGR00087">
    <property type="entry name" value="surE"/>
    <property type="match status" value="1"/>
</dbReference>
<dbReference type="InterPro" id="IPR002828">
    <property type="entry name" value="SurE-like_Pase/nucleotidase"/>
</dbReference>
<keyword evidence="4" id="KW-0547">Nucleotide-binding</keyword>
<dbReference type="PATRIC" id="fig|47311.3.peg.1854"/>
<feature type="binding site" evidence="4">
    <location>
        <position position="9"/>
    </location>
    <ligand>
        <name>a divalent metal cation</name>
        <dbReference type="ChEBI" id="CHEBI:60240"/>
    </ligand>
</feature>
<keyword evidence="2 4" id="KW-0479">Metal-binding</keyword>
<dbReference type="InterPro" id="IPR030048">
    <property type="entry name" value="SurE"/>
</dbReference>